<sequence>MVARDEERAIGFSASEPVKLEIPSRPEYILLARLIVSGVGRAAGLNADDIYDLKLAVTEAVTNVIRHANVESFEIEYHLMQGAVEVSVTDAGGGFDVESFERGAGTSGGFGLAVIRSLVDELSLNSSGTGTRLRMLRRAAEERTSSAGGDI</sequence>
<keyword evidence="3" id="KW-0547">Nucleotide-binding</keyword>
<dbReference type="PANTHER" id="PTHR35526">
    <property type="entry name" value="ANTI-SIGMA-F FACTOR RSBW-RELATED"/>
    <property type="match status" value="1"/>
</dbReference>
<dbReference type="InterPro" id="IPR003594">
    <property type="entry name" value="HATPase_dom"/>
</dbReference>
<dbReference type="PANTHER" id="PTHR35526:SF3">
    <property type="entry name" value="ANTI-SIGMA-F FACTOR RSBW"/>
    <property type="match status" value="1"/>
</dbReference>
<evidence type="ECO:0000313" key="4">
    <source>
        <dbReference type="Proteomes" id="UP000295244"/>
    </source>
</evidence>
<reference evidence="3 4" key="1">
    <citation type="submission" date="2019-03" db="EMBL/GenBank/DDBJ databases">
        <title>Whole genome sequence of a novel Rubrobacter taiwanensis strain, isolated from Yellowstone National Park.</title>
        <authorList>
            <person name="Freed S."/>
            <person name="Ramaley R.F."/>
            <person name="Kyndt J.A."/>
        </authorList>
    </citation>
    <scope>NUCLEOTIDE SEQUENCE [LARGE SCALE GENOMIC DNA]</scope>
    <source>
        <strain evidence="3 4">Yellowstone</strain>
    </source>
</reference>
<evidence type="ECO:0000259" key="2">
    <source>
        <dbReference type="Pfam" id="PF13581"/>
    </source>
</evidence>
<keyword evidence="3" id="KW-0067">ATP-binding</keyword>
<dbReference type="EMBL" id="SKBU01000019">
    <property type="protein sequence ID" value="TCJ16045.1"/>
    <property type="molecule type" value="Genomic_DNA"/>
</dbReference>
<dbReference type="InterPro" id="IPR050267">
    <property type="entry name" value="Anti-sigma-factor_SerPK"/>
</dbReference>
<dbReference type="GO" id="GO:0004674">
    <property type="term" value="F:protein serine/threonine kinase activity"/>
    <property type="evidence" value="ECO:0007669"/>
    <property type="project" value="UniProtKB-KW"/>
</dbReference>
<comment type="caution">
    <text evidence="3">The sequence shown here is derived from an EMBL/GenBank/DDBJ whole genome shotgun (WGS) entry which is preliminary data.</text>
</comment>
<dbReference type="RefSeq" id="WP_132691942.1">
    <property type="nucleotide sequence ID" value="NZ_SKBU01000019.1"/>
</dbReference>
<evidence type="ECO:0000313" key="3">
    <source>
        <dbReference type="EMBL" id="TCJ16045.1"/>
    </source>
</evidence>
<dbReference type="InterPro" id="IPR036890">
    <property type="entry name" value="HATPase_C_sf"/>
</dbReference>
<dbReference type="Gene3D" id="3.30.565.10">
    <property type="entry name" value="Histidine kinase-like ATPase, C-terminal domain"/>
    <property type="match status" value="1"/>
</dbReference>
<dbReference type="CDD" id="cd16936">
    <property type="entry name" value="HATPase_RsbW-like"/>
    <property type="match status" value="1"/>
</dbReference>
<dbReference type="GO" id="GO:0005524">
    <property type="term" value="F:ATP binding"/>
    <property type="evidence" value="ECO:0007669"/>
    <property type="project" value="UniProtKB-KW"/>
</dbReference>
<keyword evidence="1" id="KW-0808">Transferase</keyword>
<keyword evidence="1" id="KW-0723">Serine/threonine-protein kinase</keyword>
<dbReference type="Proteomes" id="UP000295244">
    <property type="component" value="Unassembled WGS sequence"/>
</dbReference>
<proteinExistence type="predicted"/>
<evidence type="ECO:0000256" key="1">
    <source>
        <dbReference type="ARBA" id="ARBA00022527"/>
    </source>
</evidence>
<dbReference type="AlphaFoldDB" id="A0A4R1BFS6"/>
<dbReference type="SUPFAM" id="SSF55874">
    <property type="entry name" value="ATPase domain of HSP90 chaperone/DNA topoisomerase II/histidine kinase"/>
    <property type="match status" value="1"/>
</dbReference>
<dbReference type="Pfam" id="PF13581">
    <property type="entry name" value="HATPase_c_2"/>
    <property type="match status" value="1"/>
</dbReference>
<accession>A0A4R1BFS6</accession>
<keyword evidence="4" id="KW-1185">Reference proteome</keyword>
<name>A0A4R1BFS6_9ACTN</name>
<gene>
    <name evidence="3" type="ORF">E0L93_11210</name>
</gene>
<protein>
    <submittedName>
        <fullName evidence="3">ATP-binding protein</fullName>
    </submittedName>
</protein>
<keyword evidence="1" id="KW-0418">Kinase</keyword>
<dbReference type="OrthoDB" id="3185978at2"/>
<organism evidence="3 4">
    <name type="scientific">Rubrobacter taiwanensis</name>
    <dbReference type="NCBI Taxonomy" id="185139"/>
    <lineage>
        <taxon>Bacteria</taxon>
        <taxon>Bacillati</taxon>
        <taxon>Actinomycetota</taxon>
        <taxon>Rubrobacteria</taxon>
        <taxon>Rubrobacterales</taxon>
        <taxon>Rubrobacteraceae</taxon>
        <taxon>Rubrobacter</taxon>
    </lineage>
</organism>
<feature type="domain" description="Histidine kinase/HSP90-like ATPase" evidence="2">
    <location>
        <begin position="22"/>
        <end position="135"/>
    </location>
</feature>